<keyword evidence="4" id="KW-0288">FMN</keyword>
<accession>A0A2Z2K696</accession>
<comment type="cofactor">
    <cofactor evidence="1">
        <name>FMN</name>
        <dbReference type="ChEBI" id="CHEBI:58210"/>
    </cofactor>
</comment>
<evidence type="ECO:0000313" key="10">
    <source>
        <dbReference type="Proteomes" id="UP000249890"/>
    </source>
</evidence>
<keyword evidence="10" id="KW-1185">Reference proteome</keyword>
<dbReference type="Proteomes" id="UP000249890">
    <property type="component" value="Chromosome"/>
</dbReference>
<evidence type="ECO:0000256" key="2">
    <source>
        <dbReference type="ARBA" id="ARBA00007118"/>
    </source>
</evidence>
<dbReference type="RefSeq" id="WP_087914286.1">
    <property type="nucleotide sequence ID" value="NZ_CP021780.1"/>
</dbReference>
<keyword evidence="7" id="KW-0520">NAD</keyword>
<proteinExistence type="inferred from homology"/>
<dbReference type="GO" id="GO:0005829">
    <property type="term" value="C:cytosol"/>
    <property type="evidence" value="ECO:0007669"/>
    <property type="project" value="TreeGrafter"/>
</dbReference>
<dbReference type="AlphaFoldDB" id="A0A2Z2K696"/>
<reference evidence="9 10" key="1">
    <citation type="submission" date="2017-06" db="EMBL/GenBank/DDBJ databases">
        <title>Complete genome sequence of Paenibacillus donghaensis KCTC 13049T isolated from East Sea sediment, South Korea.</title>
        <authorList>
            <person name="Jung B.K."/>
            <person name="Hong S.-J."/>
            <person name="Shin J.-H."/>
        </authorList>
    </citation>
    <scope>NUCLEOTIDE SEQUENCE [LARGE SCALE GENOMIC DNA]</scope>
    <source>
        <strain evidence="9 10">KCTC 13049</strain>
    </source>
</reference>
<keyword evidence="3" id="KW-0285">Flavoprotein</keyword>
<dbReference type="Pfam" id="PF00881">
    <property type="entry name" value="Nitroreductase"/>
    <property type="match status" value="1"/>
</dbReference>
<dbReference type="SUPFAM" id="SSF55469">
    <property type="entry name" value="FMN-dependent nitroreductase-like"/>
    <property type="match status" value="1"/>
</dbReference>
<organism evidence="9 10">
    <name type="scientific">Paenibacillus donghaensis</name>
    <dbReference type="NCBI Taxonomy" id="414771"/>
    <lineage>
        <taxon>Bacteria</taxon>
        <taxon>Bacillati</taxon>
        <taxon>Bacillota</taxon>
        <taxon>Bacilli</taxon>
        <taxon>Bacillales</taxon>
        <taxon>Paenibacillaceae</taxon>
        <taxon>Paenibacillus</taxon>
    </lineage>
</organism>
<sequence length="223" mass="25169">MITMREISKEQVLAALQNRHATKVFDSTRLISDLDAQYVLEAGRLSPSSLGLEPWKFVVVQNRQLRNKLKQLALGAQGQLDTASHFVIILARTNVQYNSPYVLDHMRQVQQMPEEVVQYISGALKDVQQVRGLLDDERLLYEWSAKQAYIALGNMMTAAALIGIDSCPIEGFDNAEVDRILADEGLLENGNFQSAVMMALGYQQEEPKRAKTRSDMEKLVAWR</sequence>
<dbReference type="Gene3D" id="3.40.109.10">
    <property type="entry name" value="NADH Oxidase"/>
    <property type="match status" value="1"/>
</dbReference>
<name>A0A2Z2K696_9BACL</name>
<dbReference type="CDD" id="cd02149">
    <property type="entry name" value="NfsB-like"/>
    <property type="match status" value="1"/>
</dbReference>
<protein>
    <submittedName>
        <fullName evidence="9">NAD(P)H-dependent oxidoreductase</fullName>
    </submittedName>
</protein>
<dbReference type="InterPro" id="IPR033878">
    <property type="entry name" value="NfsB-like"/>
</dbReference>
<keyword evidence="5" id="KW-0521">NADP</keyword>
<evidence type="ECO:0000256" key="4">
    <source>
        <dbReference type="ARBA" id="ARBA00022643"/>
    </source>
</evidence>
<dbReference type="EMBL" id="CP021780">
    <property type="protein sequence ID" value="ASA20264.1"/>
    <property type="molecule type" value="Genomic_DNA"/>
</dbReference>
<evidence type="ECO:0000256" key="3">
    <source>
        <dbReference type="ARBA" id="ARBA00022630"/>
    </source>
</evidence>
<dbReference type="PANTHER" id="PTHR23026">
    <property type="entry name" value="NADPH NITROREDUCTASE"/>
    <property type="match status" value="1"/>
</dbReference>
<evidence type="ECO:0000256" key="6">
    <source>
        <dbReference type="ARBA" id="ARBA00023002"/>
    </source>
</evidence>
<evidence type="ECO:0000256" key="7">
    <source>
        <dbReference type="ARBA" id="ARBA00023027"/>
    </source>
</evidence>
<dbReference type="InterPro" id="IPR000415">
    <property type="entry name" value="Nitroreductase-like"/>
</dbReference>
<evidence type="ECO:0000259" key="8">
    <source>
        <dbReference type="Pfam" id="PF00881"/>
    </source>
</evidence>
<evidence type="ECO:0000256" key="1">
    <source>
        <dbReference type="ARBA" id="ARBA00001917"/>
    </source>
</evidence>
<dbReference type="GO" id="GO:0046857">
    <property type="term" value="F:oxidoreductase activity, acting on other nitrogenous compounds as donors, with NAD or NADP as acceptor"/>
    <property type="evidence" value="ECO:0007669"/>
    <property type="project" value="TreeGrafter"/>
</dbReference>
<feature type="domain" description="Nitroreductase" evidence="8">
    <location>
        <begin position="17"/>
        <end position="182"/>
    </location>
</feature>
<dbReference type="KEGG" id="pdh:B9T62_05305"/>
<evidence type="ECO:0000256" key="5">
    <source>
        <dbReference type="ARBA" id="ARBA00022857"/>
    </source>
</evidence>
<dbReference type="InterPro" id="IPR050627">
    <property type="entry name" value="Nitroreductase/BluB"/>
</dbReference>
<dbReference type="InterPro" id="IPR029479">
    <property type="entry name" value="Nitroreductase"/>
</dbReference>
<keyword evidence="6" id="KW-0560">Oxidoreductase</keyword>
<dbReference type="PANTHER" id="PTHR23026:SF125">
    <property type="entry name" value="OXYGEN-INSENSITIVE NAD(P)H NITROREDUCTASE"/>
    <property type="match status" value="1"/>
</dbReference>
<dbReference type="OrthoDB" id="9809288at2"/>
<evidence type="ECO:0000313" key="9">
    <source>
        <dbReference type="EMBL" id="ASA20264.1"/>
    </source>
</evidence>
<gene>
    <name evidence="9" type="ORF">B9T62_05305</name>
</gene>
<comment type="similarity">
    <text evidence="2">Belongs to the nitroreductase family.</text>
</comment>
<dbReference type="GO" id="GO:0046256">
    <property type="term" value="P:2,4,6-trinitrotoluene catabolic process"/>
    <property type="evidence" value="ECO:0007669"/>
    <property type="project" value="TreeGrafter"/>
</dbReference>